<evidence type="ECO:0008006" key="3">
    <source>
        <dbReference type="Google" id="ProtNLM"/>
    </source>
</evidence>
<dbReference type="RefSeq" id="WP_003871062.1">
    <property type="nucleotide sequence ID" value="NZ_AXDC01000069.1"/>
</dbReference>
<protein>
    <recommendedName>
        <fullName evidence="3">Coenzyme PQQ synthesis protein D (PqqD)</fullName>
    </recommendedName>
</protein>
<reference evidence="1 2" key="1">
    <citation type="journal article" date="2013" name="Genome Announc.">
        <title>Draft Genome Sequence of an Anaerobic and Extremophilic Bacterium, Caldanaerobacter yonseiensis, Isolated from a Geothermal Hot Stream.</title>
        <authorList>
            <person name="Lee S.J."/>
            <person name="Lee Y.J."/>
            <person name="Park G.S."/>
            <person name="Kim B.C."/>
            <person name="Lee S.J."/>
            <person name="Shin J.H."/>
            <person name="Lee D.W."/>
        </authorList>
    </citation>
    <scope>NUCLEOTIDE SEQUENCE [LARGE SCALE GENOMIC DNA]</scope>
    <source>
        <strain evidence="1 2">KB-1</strain>
    </source>
</reference>
<proteinExistence type="predicted"/>
<evidence type="ECO:0000313" key="2">
    <source>
        <dbReference type="Proteomes" id="UP000016856"/>
    </source>
</evidence>
<dbReference type="AlphaFoldDB" id="U5CP23"/>
<dbReference type="Gene3D" id="1.10.10.1150">
    <property type="entry name" value="Coenzyme PQQ synthesis protein D (PqqD)"/>
    <property type="match status" value="1"/>
</dbReference>
<evidence type="ECO:0000313" key="1">
    <source>
        <dbReference type="EMBL" id="ERM90701.1"/>
    </source>
</evidence>
<name>U5CP23_CALSX</name>
<dbReference type="PATRIC" id="fig|1388761.3.peg.2885"/>
<dbReference type="EMBL" id="AXDC01000069">
    <property type="protein sequence ID" value="ERM90701.1"/>
    <property type="molecule type" value="Genomic_DNA"/>
</dbReference>
<dbReference type="Proteomes" id="UP000016856">
    <property type="component" value="Unassembled WGS sequence"/>
</dbReference>
<organism evidence="1 2">
    <name type="scientific">Caldanaerobacter subterraneus subsp. yonseiensis KB-1</name>
    <dbReference type="NCBI Taxonomy" id="1388761"/>
    <lineage>
        <taxon>Bacteria</taxon>
        <taxon>Bacillati</taxon>
        <taxon>Bacillota</taxon>
        <taxon>Clostridia</taxon>
        <taxon>Thermoanaerobacterales</taxon>
        <taxon>Thermoanaerobacteraceae</taxon>
        <taxon>Caldanaerobacter</taxon>
    </lineage>
</organism>
<sequence length="114" mass="13629">MDKSLELEYFKEIFGLIRFIEKQKLKTRDDIQIHQVSDNPFRALIFNPEDSRMLIVNFVGVKILEMCDGKYCLGEIVKKIREQLSLNLDNKELLLDIIKFIRKCQYYRILETVI</sequence>
<dbReference type="Pfam" id="PF05402">
    <property type="entry name" value="PqqD"/>
    <property type="match status" value="1"/>
</dbReference>
<dbReference type="InterPro" id="IPR041881">
    <property type="entry name" value="PqqD_sf"/>
</dbReference>
<dbReference type="InterPro" id="IPR008792">
    <property type="entry name" value="PQQD"/>
</dbReference>
<comment type="caution">
    <text evidence="1">The sequence shown here is derived from an EMBL/GenBank/DDBJ whole genome shotgun (WGS) entry which is preliminary data.</text>
</comment>
<accession>U5CP23</accession>
<gene>
    <name evidence="1" type="ORF">O163_14540</name>
</gene>